<name>A0A2S6ZC45_9XANT</name>
<evidence type="ECO:0000313" key="2">
    <source>
        <dbReference type="EMBL" id="PPT87073.1"/>
    </source>
</evidence>
<dbReference type="Proteomes" id="UP000239898">
    <property type="component" value="Unassembled WGS sequence"/>
</dbReference>
<dbReference type="RefSeq" id="WP_185817460.1">
    <property type="nucleotide sequence ID" value="NZ_CP049017.1"/>
</dbReference>
<comment type="caution">
    <text evidence="2">The sequence shown here is derived from an EMBL/GenBank/DDBJ whole genome shotgun (WGS) entry which is preliminary data.</text>
</comment>
<protein>
    <submittedName>
        <fullName evidence="2">Uncharacterized protein</fullName>
    </submittedName>
</protein>
<keyword evidence="3" id="KW-1185">Reference proteome</keyword>
<dbReference type="EMBL" id="MIGX01000094">
    <property type="protein sequence ID" value="PPT87073.1"/>
    <property type="molecule type" value="Genomic_DNA"/>
</dbReference>
<dbReference type="AlphaFoldDB" id="A0A2S6ZC45"/>
<evidence type="ECO:0000313" key="3">
    <source>
        <dbReference type="Proteomes" id="UP000239898"/>
    </source>
</evidence>
<keyword evidence="1" id="KW-1133">Transmembrane helix</keyword>
<evidence type="ECO:0000256" key="1">
    <source>
        <dbReference type="SAM" id="Phobius"/>
    </source>
</evidence>
<accession>A0A2S6ZC45</accession>
<keyword evidence="1" id="KW-0812">Transmembrane</keyword>
<reference evidence="2 3" key="1">
    <citation type="submission" date="2016-08" db="EMBL/GenBank/DDBJ databases">
        <title>Evolution of the type three secretion system and type three effector repertoires in Xanthomonas.</title>
        <authorList>
            <person name="Merda D."/>
            <person name="Briand M."/>
            <person name="Bosis E."/>
            <person name="Rousseau C."/>
            <person name="Portier P."/>
            <person name="Jacques M.-A."/>
            <person name="Fischer-Le Saux M."/>
        </authorList>
    </citation>
    <scope>NUCLEOTIDE SEQUENCE [LARGE SCALE GENOMIC DNA]</scope>
    <source>
        <strain evidence="2 3">CFBP 4691</strain>
    </source>
</reference>
<proteinExistence type="predicted"/>
<organism evidence="2 3">
    <name type="scientific">Xanthomonas theicola</name>
    <dbReference type="NCBI Taxonomy" id="56464"/>
    <lineage>
        <taxon>Bacteria</taxon>
        <taxon>Pseudomonadati</taxon>
        <taxon>Pseudomonadota</taxon>
        <taxon>Gammaproteobacteria</taxon>
        <taxon>Lysobacterales</taxon>
        <taxon>Lysobacteraceae</taxon>
        <taxon>Xanthomonas</taxon>
    </lineage>
</organism>
<gene>
    <name evidence="2" type="ORF">XthCFBP4691_15595</name>
</gene>
<keyword evidence="1" id="KW-0472">Membrane</keyword>
<feature type="transmembrane region" description="Helical" evidence="1">
    <location>
        <begin position="37"/>
        <end position="60"/>
    </location>
</feature>
<sequence length="68" mass="7425">MADCSLAPDGAAHETEKNIEVASAIRTDNCLRMDSSLFLFAFLLPVATILATTWPMLAAARRRFAKVL</sequence>